<dbReference type="EMBL" id="CATNWA010017822">
    <property type="protein sequence ID" value="CAI9603302.1"/>
    <property type="molecule type" value="Genomic_DNA"/>
</dbReference>
<comment type="caution">
    <text evidence="1">The sequence shown here is derived from an EMBL/GenBank/DDBJ whole genome shotgun (WGS) entry which is preliminary data.</text>
</comment>
<sequence length="48" mass="5148">MYINGGTGALPERVDVSKRPPTSISCARSLKARGTAIGAHCVRRSQFM</sequence>
<dbReference type="Proteomes" id="UP001162483">
    <property type="component" value="Unassembled WGS sequence"/>
</dbReference>
<accession>A0ABN9G352</accession>
<reference evidence="1" key="1">
    <citation type="submission" date="2023-05" db="EMBL/GenBank/DDBJ databases">
        <authorList>
            <person name="Stuckert A."/>
        </authorList>
    </citation>
    <scope>NUCLEOTIDE SEQUENCE</scope>
</reference>
<name>A0ABN9G352_9NEOB</name>
<evidence type="ECO:0000313" key="1">
    <source>
        <dbReference type="EMBL" id="CAI9603302.1"/>
    </source>
</evidence>
<keyword evidence="2" id="KW-1185">Reference proteome</keyword>
<protein>
    <submittedName>
        <fullName evidence="1">Uncharacterized protein</fullName>
    </submittedName>
</protein>
<gene>
    <name evidence="1" type="ORF">SPARVUS_LOCUS13286972</name>
</gene>
<proteinExistence type="predicted"/>
<organism evidence="1 2">
    <name type="scientific">Staurois parvus</name>
    <dbReference type="NCBI Taxonomy" id="386267"/>
    <lineage>
        <taxon>Eukaryota</taxon>
        <taxon>Metazoa</taxon>
        <taxon>Chordata</taxon>
        <taxon>Craniata</taxon>
        <taxon>Vertebrata</taxon>
        <taxon>Euteleostomi</taxon>
        <taxon>Amphibia</taxon>
        <taxon>Batrachia</taxon>
        <taxon>Anura</taxon>
        <taxon>Neobatrachia</taxon>
        <taxon>Ranoidea</taxon>
        <taxon>Ranidae</taxon>
        <taxon>Staurois</taxon>
    </lineage>
</organism>
<evidence type="ECO:0000313" key="2">
    <source>
        <dbReference type="Proteomes" id="UP001162483"/>
    </source>
</evidence>